<proteinExistence type="predicted"/>
<comment type="caution">
    <text evidence="4">The sequence shown here is derived from an EMBL/GenBank/DDBJ whole genome shotgun (WGS) entry which is preliminary data.</text>
</comment>
<feature type="binding site" evidence="2">
    <location>
        <begin position="235"/>
        <end position="242"/>
    </location>
    <ligand>
        <name>ATP</name>
        <dbReference type="ChEBI" id="CHEBI:30616"/>
    </ligand>
</feature>
<keyword evidence="2" id="KW-0067">ATP-binding</keyword>
<gene>
    <name evidence="4" type="ORF">C7460_12240</name>
</gene>
<dbReference type="Pfam" id="PF13776">
    <property type="entry name" value="DUF4172"/>
    <property type="match status" value="1"/>
</dbReference>
<evidence type="ECO:0000259" key="3">
    <source>
        <dbReference type="PROSITE" id="PS51459"/>
    </source>
</evidence>
<dbReference type="Gene3D" id="1.10.3290.10">
    <property type="entry name" value="Fido-like domain"/>
    <property type="match status" value="1"/>
</dbReference>
<evidence type="ECO:0000256" key="1">
    <source>
        <dbReference type="PIRSR" id="PIRSR640198-1"/>
    </source>
</evidence>
<sequence>MMRLGALIGSKLIIFEPITLDNRLTMPYNWQLHDWPHFRFDDSVIEHEVIEMVHLVGKTHGMYEGLTDQFRDETLINALVEEAVKTSEIEGEYVSRKDVLSSVRHNLGFENSHHSDDHRARGAADLVMLSRSDWNKPLSEQMLHAWHNALLQGNKDIALGRWRTHSEPMQVISGALGQERVHFEAPPSREVPGEMSRLIDWYNGKPSHGVSPMKYAPIKSALVHIYFESIHPYEDGNGRIGRALSQKALSEGFGYPVMVGLSPAIEAKKKEYDAALMEAQSTLDVTSWLQYFLGVLKEGILTTDAMVRFTLKKASFFDTYGESLNERQLKVIRRVFQEGHSGFEGGLSARKYMAIAKCPKATATRDLQYLHQQGILRVVGAGRSTRYELIY</sequence>
<evidence type="ECO:0000313" key="5">
    <source>
        <dbReference type="Proteomes" id="UP000256779"/>
    </source>
</evidence>
<dbReference type="PANTHER" id="PTHR13504">
    <property type="entry name" value="FIDO DOMAIN-CONTAINING PROTEIN DDB_G0283145"/>
    <property type="match status" value="1"/>
</dbReference>
<dbReference type="EMBL" id="QREG01000022">
    <property type="protein sequence ID" value="RED94099.1"/>
    <property type="molecule type" value="Genomic_DNA"/>
</dbReference>
<dbReference type="Gene3D" id="1.10.10.10">
    <property type="entry name" value="Winged helix-like DNA-binding domain superfamily/Winged helix DNA-binding domain"/>
    <property type="match status" value="1"/>
</dbReference>
<dbReference type="Pfam" id="PF02661">
    <property type="entry name" value="Fic"/>
    <property type="match status" value="1"/>
</dbReference>
<feature type="domain" description="Fido" evidence="3">
    <location>
        <begin position="138"/>
        <end position="294"/>
    </location>
</feature>
<reference evidence="4 5" key="1">
    <citation type="submission" date="2018-07" db="EMBL/GenBank/DDBJ databases">
        <title>Genomic Encyclopedia of Type Strains, Phase IV (KMG-IV): sequencing the most valuable type-strain genomes for metagenomic binning, comparative biology and taxonomic classification.</title>
        <authorList>
            <person name="Goeker M."/>
        </authorList>
    </citation>
    <scope>NUCLEOTIDE SEQUENCE [LARGE SCALE GENOMIC DNA]</scope>
    <source>
        <strain evidence="4 5">DSM 4134</strain>
    </source>
</reference>
<dbReference type="AlphaFoldDB" id="A0A3D9L072"/>
<evidence type="ECO:0000313" key="4">
    <source>
        <dbReference type="EMBL" id="RED94099.1"/>
    </source>
</evidence>
<protein>
    <submittedName>
        <fullName evidence="4">Fic family protein</fullName>
    </submittedName>
</protein>
<dbReference type="GO" id="GO:0005524">
    <property type="term" value="F:ATP binding"/>
    <property type="evidence" value="ECO:0007669"/>
    <property type="project" value="UniProtKB-KW"/>
</dbReference>
<dbReference type="SUPFAM" id="SSF140931">
    <property type="entry name" value="Fic-like"/>
    <property type="match status" value="1"/>
</dbReference>
<dbReference type="PROSITE" id="PS51459">
    <property type="entry name" value="FIDO"/>
    <property type="match status" value="1"/>
</dbReference>
<dbReference type="InterPro" id="IPR025230">
    <property type="entry name" value="DUF4172"/>
</dbReference>
<dbReference type="InterPro" id="IPR040198">
    <property type="entry name" value="Fido_containing"/>
</dbReference>
<feature type="active site" evidence="1">
    <location>
        <position position="231"/>
    </location>
</feature>
<evidence type="ECO:0000256" key="2">
    <source>
        <dbReference type="PIRSR" id="PIRSR640198-2"/>
    </source>
</evidence>
<keyword evidence="2" id="KW-0547">Nucleotide-binding</keyword>
<name>A0A3D9L072_MARFU</name>
<organism evidence="4 5">
    <name type="scientific">Marinoscillum furvescens DSM 4134</name>
    <dbReference type="NCBI Taxonomy" id="1122208"/>
    <lineage>
        <taxon>Bacteria</taxon>
        <taxon>Pseudomonadati</taxon>
        <taxon>Bacteroidota</taxon>
        <taxon>Cytophagia</taxon>
        <taxon>Cytophagales</taxon>
        <taxon>Reichenbachiellaceae</taxon>
        <taxon>Marinoscillum</taxon>
    </lineage>
</organism>
<keyword evidence="5" id="KW-1185">Reference proteome</keyword>
<dbReference type="Proteomes" id="UP000256779">
    <property type="component" value="Unassembled WGS sequence"/>
</dbReference>
<dbReference type="PANTHER" id="PTHR13504:SF33">
    <property type="entry name" value="FIC FAMILY PROTEIN"/>
    <property type="match status" value="1"/>
</dbReference>
<accession>A0A3D9L072</accession>
<dbReference type="InterPro" id="IPR036388">
    <property type="entry name" value="WH-like_DNA-bd_sf"/>
</dbReference>
<dbReference type="InterPro" id="IPR036597">
    <property type="entry name" value="Fido-like_dom_sf"/>
</dbReference>
<dbReference type="InterPro" id="IPR003812">
    <property type="entry name" value="Fido"/>
</dbReference>